<reference evidence="2 3" key="1">
    <citation type="submission" date="2017-03" db="EMBL/GenBank/DDBJ databases">
        <authorList>
            <person name="Afonso C.L."/>
            <person name="Miller P.J."/>
            <person name="Scott M.A."/>
            <person name="Spackman E."/>
            <person name="Goraichik I."/>
            <person name="Dimitrov K.M."/>
            <person name="Suarez D.L."/>
            <person name="Swayne D.E."/>
        </authorList>
    </citation>
    <scope>NUCLEOTIDE SEQUENCE [LARGE SCALE GENOMIC DNA]</scope>
    <source>
        <strain evidence="2 3">CECT 7450</strain>
    </source>
</reference>
<organism evidence="2 3">
    <name type="scientific">Roseovarius albus</name>
    <dbReference type="NCBI Taxonomy" id="1247867"/>
    <lineage>
        <taxon>Bacteria</taxon>
        <taxon>Pseudomonadati</taxon>
        <taxon>Pseudomonadota</taxon>
        <taxon>Alphaproteobacteria</taxon>
        <taxon>Rhodobacterales</taxon>
        <taxon>Roseobacteraceae</taxon>
        <taxon>Roseovarius</taxon>
    </lineage>
</organism>
<dbReference type="Proteomes" id="UP000193061">
    <property type="component" value="Unassembled WGS sequence"/>
</dbReference>
<proteinExistence type="predicted"/>
<evidence type="ECO:0000313" key="2">
    <source>
        <dbReference type="EMBL" id="SLN62200.1"/>
    </source>
</evidence>
<keyword evidence="1" id="KW-0732">Signal</keyword>
<evidence type="ECO:0000256" key="1">
    <source>
        <dbReference type="SAM" id="SignalP"/>
    </source>
</evidence>
<name>A0A1X6ZV01_9RHOB</name>
<accession>A0A1X6ZV01</accession>
<gene>
    <name evidence="2" type="ORF">ROA7450_03255</name>
</gene>
<evidence type="ECO:0000313" key="3">
    <source>
        <dbReference type="Proteomes" id="UP000193061"/>
    </source>
</evidence>
<feature type="chain" id="PRO_5012032982" evidence="1">
    <location>
        <begin position="28"/>
        <end position="157"/>
    </location>
</feature>
<dbReference type="EMBL" id="FWFX01000011">
    <property type="protein sequence ID" value="SLN62200.1"/>
    <property type="molecule type" value="Genomic_DNA"/>
</dbReference>
<dbReference type="SUPFAM" id="SSF54427">
    <property type="entry name" value="NTF2-like"/>
    <property type="match status" value="1"/>
</dbReference>
<protein>
    <submittedName>
        <fullName evidence="2">Putative lumazine-binding protein</fullName>
    </submittedName>
</protein>
<dbReference type="InterPro" id="IPR032710">
    <property type="entry name" value="NTF2-like_dom_sf"/>
</dbReference>
<keyword evidence="3" id="KW-1185">Reference proteome</keyword>
<dbReference type="InterPro" id="IPR039437">
    <property type="entry name" value="FrzH/put_lumazine-bd"/>
</dbReference>
<dbReference type="OrthoDB" id="7451095at2"/>
<dbReference type="Gene3D" id="3.10.450.50">
    <property type="match status" value="1"/>
</dbReference>
<dbReference type="RefSeq" id="WP_085806933.1">
    <property type="nucleotide sequence ID" value="NZ_FWFX01000011.1"/>
</dbReference>
<feature type="signal peptide" evidence="1">
    <location>
        <begin position="1"/>
        <end position="27"/>
    </location>
</feature>
<dbReference type="AlphaFoldDB" id="A0A1X6ZV01"/>
<dbReference type="Pfam" id="PF12893">
    <property type="entry name" value="Lumazine_bd_2"/>
    <property type="match status" value="1"/>
</dbReference>
<sequence length="157" mass="17104">MNRMKLNNFAFLIVLTSIVTTGQFATAQGTAMTEEIASFDEYEAIEEALQPYIISARTGDGALTRTAFYDHAHVVGSIGGTVYNMDADTFAGAIADGGPSDNVRHHIAWINVSGPAAAARVEFIDWGGNRFTDFFVLYKEGDVWKISGKVYNSHTNN</sequence>